<evidence type="ECO:0000313" key="2">
    <source>
        <dbReference type="Proteomes" id="UP000323225"/>
    </source>
</evidence>
<proteinExistence type="predicted"/>
<dbReference type="AlphaFoldDB" id="A0A5Q6PD44"/>
<comment type="caution">
    <text evidence="1">The sequence shown here is derived from an EMBL/GenBank/DDBJ whole genome shotgun (WGS) entry which is preliminary data.</text>
</comment>
<sequence>MIPNPHKFMVAAIDMFYRQSKIANKPSDPYTLGFDPSRFYTNGHCAEFAYVLSDFAANKGLEPSMTIIFRNRINAKSGEALEKILSHCIVEMDGQSYDICGDDARMTWFIKSGYMNQDNNEERSEWEFVSIPIADREDAFKQLQEHCARHNVPFSRDQVEKDQAIFNSLTDKSNTKDCALSL</sequence>
<dbReference type="Proteomes" id="UP000323225">
    <property type="component" value="Unassembled WGS sequence"/>
</dbReference>
<reference evidence="1 2" key="1">
    <citation type="submission" date="2019-09" db="EMBL/GenBank/DDBJ databases">
        <authorList>
            <person name="Kritzky A."/>
            <person name="Schelkanova E.Y."/>
            <person name="Alkhova Z.V."/>
            <person name="Smirnova N.I."/>
        </authorList>
    </citation>
    <scope>NUCLEOTIDE SEQUENCE [LARGE SCALE GENOMIC DNA]</scope>
    <source>
        <strain evidence="1 2">M1526</strain>
    </source>
</reference>
<organism evidence="1 2">
    <name type="scientific">Vibrio cholerae</name>
    <dbReference type="NCBI Taxonomy" id="666"/>
    <lineage>
        <taxon>Bacteria</taxon>
        <taxon>Pseudomonadati</taxon>
        <taxon>Pseudomonadota</taxon>
        <taxon>Gammaproteobacteria</taxon>
        <taxon>Vibrionales</taxon>
        <taxon>Vibrionaceae</taxon>
        <taxon>Vibrio</taxon>
    </lineage>
</organism>
<dbReference type="EMBL" id="VUAA01000042">
    <property type="protein sequence ID" value="KAA1252711.1"/>
    <property type="molecule type" value="Genomic_DNA"/>
</dbReference>
<gene>
    <name evidence="1" type="ORF">F0M16_21370</name>
</gene>
<accession>A0A5Q6PD44</accession>
<name>A0A5Q6PD44_VIBCL</name>
<protein>
    <submittedName>
        <fullName evidence="1">Uncharacterized protein</fullName>
    </submittedName>
</protein>
<evidence type="ECO:0000313" key="1">
    <source>
        <dbReference type="EMBL" id="KAA1252711.1"/>
    </source>
</evidence>